<dbReference type="SUPFAM" id="SSF48208">
    <property type="entry name" value="Six-hairpin glycosidases"/>
    <property type="match status" value="1"/>
</dbReference>
<protein>
    <submittedName>
        <fullName evidence="1">Uncharacterized protein</fullName>
    </submittedName>
</protein>
<keyword evidence="2" id="KW-1185">Reference proteome</keyword>
<organism evidence="1 2">
    <name type="scientific">Pontiella desulfatans</name>
    <dbReference type="NCBI Taxonomy" id="2750659"/>
    <lineage>
        <taxon>Bacteria</taxon>
        <taxon>Pseudomonadati</taxon>
        <taxon>Kiritimatiellota</taxon>
        <taxon>Kiritimatiellia</taxon>
        <taxon>Kiritimatiellales</taxon>
        <taxon>Pontiellaceae</taxon>
        <taxon>Pontiella</taxon>
    </lineage>
</organism>
<dbReference type="InterPro" id="IPR008928">
    <property type="entry name" value="6-hairpin_glycosidase_sf"/>
</dbReference>
<dbReference type="Proteomes" id="UP000366872">
    <property type="component" value="Unassembled WGS sequence"/>
</dbReference>
<dbReference type="EMBL" id="CAAHFG010000001">
    <property type="protein sequence ID" value="VGO12686.1"/>
    <property type="molecule type" value="Genomic_DNA"/>
</dbReference>
<evidence type="ECO:0000313" key="1">
    <source>
        <dbReference type="EMBL" id="VGO12686.1"/>
    </source>
</evidence>
<name>A0A6C2TZU2_PONDE</name>
<sequence>MILDSLYYMALNSAKKMALELGENKDIFWHDEWVDTLKKEFNRKCWKGKYYSSNAKKFQDDRANALASLSGLAGAEKQPSIVGNVLIPNQYCSPHFEWMVEEAMCYARYYEAALKCIKERYQLHCGCLVIFLKDFQRSS</sequence>
<accession>A0A6C2TZU2</accession>
<reference evidence="1 2" key="1">
    <citation type="submission" date="2019-04" db="EMBL/GenBank/DDBJ databases">
        <authorList>
            <person name="Van Vliet M D."/>
        </authorList>
    </citation>
    <scope>NUCLEOTIDE SEQUENCE [LARGE SCALE GENOMIC DNA]</scope>
    <source>
        <strain evidence="1 2">F1</strain>
    </source>
</reference>
<dbReference type="AlphaFoldDB" id="A0A6C2TZU2"/>
<evidence type="ECO:0000313" key="2">
    <source>
        <dbReference type="Proteomes" id="UP000366872"/>
    </source>
</evidence>
<proteinExistence type="predicted"/>
<dbReference type="GO" id="GO:0005975">
    <property type="term" value="P:carbohydrate metabolic process"/>
    <property type="evidence" value="ECO:0007669"/>
    <property type="project" value="InterPro"/>
</dbReference>
<gene>
    <name evidence="1" type="ORF">PDESU_01239</name>
</gene>
<dbReference type="InterPro" id="IPR012341">
    <property type="entry name" value="6hp_glycosidase-like_sf"/>
</dbReference>
<dbReference type="Gene3D" id="1.50.10.10">
    <property type="match status" value="1"/>
</dbReference>